<reference evidence="1 2" key="1">
    <citation type="journal article" date="2015" name="Int. J. Syst. Evol. Microbiol.">
        <title>Methanoculleus taiwanensis sp. nov., a methanogen isolated from deep marine sediment at the deformation front area near Taiwan.</title>
        <authorList>
            <person name="Weng C.Y."/>
            <person name="Chen S.C."/>
            <person name="Lai M.C."/>
            <person name="Wu S.Y."/>
            <person name="Lin S."/>
            <person name="Yang T.F."/>
            <person name="Chen P.C."/>
        </authorList>
    </citation>
    <scope>NUCLEOTIDE SEQUENCE [LARGE SCALE GENOMIC DNA]</scope>
    <source>
        <strain evidence="1 2">CYW4</strain>
    </source>
</reference>
<organism evidence="1 2">
    <name type="scientific">Methanoculleus taiwanensis</name>
    <dbReference type="NCBI Taxonomy" id="1550565"/>
    <lineage>
        <taxon>Archaea</taxon>
        <taxon>Methanobacteriati</taxon>
        <taxon>Methanobacteriota</taxon>
        <taxon>Stenosarchaea group</taxon>
        <taxon>Methanomicrobia</taxon>
        <taxon>Methanomicrobiales</taxon>
        <taxon>Methanomicrobiaceae</taxon>
        <taxon>Methanoculleus</taxon>
    </lineage>
</organism>
<comment type="caution">
    <text evidence="1">The sequence shown here is derived from an EMBL/GenBank/DDBJ whole genome shotgun (WGS) entry which is preliminary data.</text>
</comment>
<dbReference type="AlphaFoldDB" id="A0A498GZ62"/>
<evidence type="ECO:0000313" key="2">
    <source>
        <dbReference type="Proteomes" id="UP000290932"/>
    </source>
</evidence>
<protein>
    <submittedName>
        <fullName evidence="1">Uncharacterized protein</fullName>
    </submittedName>
</protein>
<accession>A0A498GZ62</accession>
<gene>
    <name evidence="1" type="ORF">ABH15_11840</name>
</gene>
<name>A0A498GZ62_9EURY</name>
<dbReference type="Proteomes" id="UP000290932">
    <property type="component" value="Unassembled WGS sequence"/>
</dbReference>
<evidence type="ECO:0000313" key="1">
    <source>
        <dbReference type="EMBL" id="RXE55427.1"/>
    </source>
</evidence>
<dbReference type="OrthoDB" id="117759at2157"/>
<keyword evidence="2" id="KW-1185">Reference proteome</keyword>
<dbReference type="EMBL" id="LHQS01000003">
    <property type="protein sequence ID" value="RXE55427.1"/>
    <property type="molecule type" value="Genomic_DNA"/>
</dbReference>
<sequence>MRWGALGIVLMLICVLAVPAFAGDDATRYSYITIKSVSVNLVEEHAVITVDYTIDDGISLLVFLLGQSDLKKKVLQILDFENARIQRIDLNRALIIVNNASQDYGNNAYWFPAHTFNVEVPSLTITTPQETRHYENVQAFPGGIGYFAAP</sequence>
<proteinExistence type="predicted"/>
<dbReference type="RefSeq" id="WP_128694611.1">
    <property type="nucleotide sequence ID" value="NZ_LHQS01000003.1"/>
</dbReference>